<proteinExistence type="predicted"/>
<dbReference type="RefSeq" id="WP_248344140.1">
    <property type="nucleotide sequence ID" value="NZ_AP025592.1"/>
</dbReference>
<evidence type="ECO:0000256" key="1">
    <source>
        <dbReference type="SAM" id="SignalP"/>
    </source>
</evidence>
<reference evidence="4" key="1">
    <citation type="journal article" date="2022" name="Int. J. Syst. Evol. Microbiol.">
        <title>Anaeromyxobacter oryzae sp. nov., Anaeromyxobacter diazotrophicus sp. nov. and Anaeromyxobacter paludicola sp. nov., isolated from paddy soils.</title>
        <authorList>
            <person name="Itoh H."/>
            <person name="Xu Z."/>
            <person name="Mise K."/>
            <person name="Masuda Y."/>
            <person name="Ushijima N."/>
            <person name="Hayakawa C."/>
            <person name="Shiratori Y."/>
            <person name="Senoo K."/>
        </authorList>
    </citation>
    <scope>NUCLEOTIDE SEQUENCE [LARGE SCALE GENOMIC DNA]</scope>
    <source>
        <strain evidence="4">Red630</strain>
    </source>
</reference>
<feature type="signal peptide" evidence="1">
    <location>
        <begin position="1"/>
        <end position="23"/>
    </location>
</feature>
<dbReference type="Proteomes" id="UP001162734">
    <property type="component" value="Chromosome"/>
</dbReference>
<protein>
    <submittedName>
        <fullName evidence="3">Cytochrome c</fullName>
    </submittedName>
</protein>
<dbReference type="Pfam" id="PF09699">
    <property type="entry name" value="Paired_CXXCH_1"/>
    <property type="match status" value="1"/>
</dbReference>
<dbReference type="NCBIfam" id="TIGR01905">
    <property type="entry name" value="paired_CXXCH_1"/>
    <property type="match status" value="1"/>
</dbReference>
<dbReference type="InterPro" id="IPR010177">
    <property type="entry name" value="Paired_CXXCH_1"/>
</dbReference>
<evidence type="ECO:0000313" key="4">
    <source>
        <dbReference type="Proteomes" id="UP001162734"/>
    </source>
</evidence>
<dbReference type="SUPFAM" id="SSF48695">
    <property type="entry name" value="Multiheme cytochromes"/>
    <property type="match status" value="1"/>
</dbReference>
<name>A0ABM7X6F0_9BACT</name>
<keyword evidence="1" id="KW-0732">Signal</keyword>
<evidence type="ECO:0000313" key="3">
    <source>
        <dbReference type="EMBL" id="BDG07412.1"/>
    </source>
</evidence>
<gene>
    <name evidence="3" type="primary">omcE_2</name>
    <name evidence="3" type="ORF">AMPC_05250</name>
</gene>
<keyword evidence="4" id="KW-1185">Reference proteome</keyword>
<dbReference type="EMBL" id="AP025592">
    <property type="protein sequence ID" value="BDG07412.1"/>
    <property type="molecule type" value="Genomic_DNA"/>
</dbReference>
<feature type="chain" id="PRO_5046411321" evidence="1">
    <location>
        <begin position="24"/>
        <end position="253"/>
    </location>
</feature>
<dbReference type="InterPro" id="IPR036280">
    <property type="entry name" value="Multihaem_cyt_sf"/>
</dbReference>
<evidence type="ECO:0000259" key="2">
    <source>
        <dbReference type="Pfam" id="PF09699"/>
    </source>
</evidence>
<organism evidence="3 4">
    <name type="scientific">Anaeromyxobacter paludicola</name>
    <dbReference type="NCBI Taxonomy" id="2918171"/>
    <lineage>
        <taxon>Bacteria</taxon>
        <taxon>Pseudomonadati</taxon>
        <taxon>Myxococcota</taxon>
        <taxon>Myxococcia</taxon>
        <taxon>Myxococcales</taxon>
        <taxon>Cystobacterineae</taxon>
        <taxon>Anaeromyxobacteraceae</taxon>
        <taxon>Anaeromyxobacter</taxon>
    </lineage>
</organism>
<feature type="domain" description="Doubled CXXCH motif" evidence="2">
    <location>
        <begin position="221"/>
        <end position="252"/>
    </location>
</feature>
<accession>A0ABM7X6F0</accession>
<sequence>MRNLLKFLAVVALVMPLAGQAQIKNSRHDLSSSNSTSGAVKATSVDQVCIFCHVPHNAQTTLALWNRKNPTSTYTWTDSINNGKTSQGTTLPTTAAQFSANGSLRCLSCHDGSIALGDVMNMGGSATTIAITDQASRTSGGKIVGTSPYDIGVGGDLRKNHPVGVPFPGQTGTTAPVGANQYYGATNTGCSTNSGGGCVNNGTAGKALPLYLNSGNALQIECASCHEPHNTANGTFLRASNAGSALCLTCHQK</sequence>